<name>A0ABP0UUA7_9BRYO</name>
<evidence type="ECO:0000313" key="2">
    <source>
        <dbReference type="EMBL" id="CAK9229728.1"/>
    </source>
</evidence>
<sequence>MGRPLDRTAIYHGRSDHTNVRIRQLHRPLSRNSTSLQQTHRRAADHTRATSVAAGAPLPVHNVGSASTWTSSWSRPPRAWHLLNLKTMKPVKSYAQLSRIMQNLGWFFYVTPQRDLWCTWWACHESDVQHACLPYPHIGVATRTELKQFVKRLEYAGLVGVFDVEAGELPGSRLRDDIKAGNIQVSLAVKGTNRQIETYKDLAEALVVRGWKRVSDNHFYRFEGSLITPNCHVISVIHMPVLRSFRQVCLDDLESIVLLTGSLFYLHFNNVVAMDSNLSTQNHMSTSTSNSSSLSLLTHDENGEELNQERNRNGEEVLPAEGREHVDEGKEASK</sequence>
<dbReference type="EMBL" id="OZ019898">
    <property type="protein sequence ID" value="CAK9229728.1"/>
    <property type="molecule type" value="Genomic_DNA"/>
</dbReference>
<feature type="compositionally biased region" description="Basic and acidic residues" evidence="1">
    <location>
        <begin position="307"/>
        <end position="334"/>
    </location>
</feature>
<keyword evidence="3" id="KW-1185">Reference proteome</keyword>
<evidence type="ECO:0000313" key="3">
    <source>
        <dbReference type="Proteomes" id="UP001497512"/>
    </source>
</evidence>
<accession>A0ABP0UUA7</accession>
<feature type="compositionally biased region" description="Low complexity" evidence="1">
    <location>
        <begin position="285"/>
        <end position="297"/>
    </location>
</feature>
<evidence type="ECO:0000256" key="1">
    <source>
        <dbReference type="SAM" id="MobiDB-lite"/>
    </source>
</evidence>
<dbReference type="Proteomes" id="UP001497512">
    <property type="component" value="Chromosome 6"/>
</dbReference>
<proteinExistence type="predicted"/>
<gene>
    <name evidence="2" type="ORF">CSSPTR1EN2_LOCUS19878</name>
</gene>
<feature type="region of interest" description="Disordered" evidence="1">
    <location>
        <begin position="281"/>
        <end position="334"/>
    </location>
</feature>
<protein>
    <submittedName>
        <fullName evidence="2">Uncharacterized protein</fullName>
    </submittedName>
</protein>
<organism evidence="2 3">
    <name type="scientific">Sphagnum troendelagicum</name>
    <dbReference type="NCBI Taxonomy" id="128251"/>
    <lineage>
        <taxon>Eukaryota</taxon>
        <taxon>Viridiplantae</taxon>
        <taxon>Streptophyta</taxon>
        <taxon>Embryophyta</taxon>
        <taxon>Bryophyta</taxon>
        <taxon>Sphagnophytina</taxon>
        <taxon>Sphagnopsida</taxon>
        <taxon>Sphagnales</taxon>
        <taxon>Sphagnaceae</taxon>
        <taxon>Sphagnum</taxon>
    </lineage>
</organism>
<reference evidence="2" key="1">
    <citation type="submission" date="2024-02" db="EMBL/GenBank/DDBJ databases">
        <authorList>
            <consortium name="ELIXIR-Norway"/>
            <consortium name="Elixir Norway"/>
        </authorList>
    </citation>
    <scope>NUCLEOTIDE SEQUENCE</scope>
</reference>